<feature type="transmembrane region" description="Helical" evidence="5">
    <location>
        <begin position="106"/>
        <end position="131"/>
    </location>
</feature>
<name>A0A193KUG9_SCHMD</name>
<dbReference type="AlphaFoldDB" id="A0A193KUG9"/>
<evidence type="ECO:0000256" key="3">
    <source>
        <dbReference type="ARBA" id="ARBA00022989"/>
    </source>
</evidence>
<feature type="transmembrane region" description="Helical" evidence="5">
    <location>
        <begin position="26"/>
        <end position="49"/>
    </location>
</feature>
<dbReference type="OMA" id="SANINFY"/>
<protein>
    <submittedName>
        <fullName evidence="7">GCR049</fullName>
    </submittedName>
</protein>
<feature type="transmembrane region" description="Helical" evidence="5">
    <location>
        <begin position="200"/>
        <end position="227"/>
    </location>
</feature>
<feature type="transmembrane region" description="Helical" evidence="5">
    <location>
        <begin position="69"/>
        <end position="86"/>
    </location>
</feature>
<evidence type="ECO:0000256" key="5">
    <source>
        <dbReference type="SAM" id="Phobius"/>
    </source>
</evidence>
<dbReference type="OrthoDB" id="6240610at2759"/>
<evidence type="ECO:0000256" key="4">
    <source>
        <dbReference type="ARBA" id="ARBA00023136"/>
    </source>
</evidence>
<feature type="transmembrane region" description="Helical" evidence="5">
    <location>
        <begin position="287"/>
        <end position="312"/>
    </location>
</feature>
<dbReference type="InterPro" id="IPR052954">
    <property type="entry name" value="GPCR-Ligand_Int"/>
</dbReference>
<feature type="domain" description="G-protein coupled receptors family 1 profile" evidence="6">
    <location>
        <begin position="41"/>
        <end position="310"/>
    </location>
</feature>
<accession>A0A193KUG9</accession>
<comment type="subcellular location">
    <subcellularLocation>
        <location evidence="1">Membrane</location>
    </subcellularLocation>
</comment>
<proteinExistence type="evidence at transcript level"/>
<evidence type="ECO:0000313" key="7">
    <source>
        <dbReference type="EMBL" id="ANO39024.1"/>
    </source>
</evidence>
<feature type="transmembrane region" description="Helical" evidence="5">
    <location>
        <begin position="152"/>
        <end position="172"/>
    </location>
</feature>
<dbReference type="InterPro" id="IPR017452">
    <property type="entry name" value="GPCR_Rhodpsn_7TM"/>
</dbReference>
<organism evidence="7">
    <name type="scientific">Schmidtea mediterranea</name>
    <name type="common">Freshwater planarian flatworm</name>
    <dbReference type="NCBI Taxonomy" id="79327"/>
    <lineage>
        <taxon>Eukaryota</taxon>
        <taxon>Metazoa</taxon>
        <taxon>Spiralia</taxon>
        <taxon>Lophotrochozoa</taxon>
        <taxon>Platyhelminthes</taxon>
        <taxon>Rhabditophora</taxon>
        <taxon>Seriata</taxon>
        <taxon>Tricladida</taxon>
        <taxon>Continenticola</taxon>
        <taxon>Geoplanoidea</taxon>
        <taxon>Dugesiidae</taxon>
        <taxon>Schmidtea</taxon>
    </lineage>
</organism>
<dbReference type="PANTHER" id="PTHR46641">
    <property type="entry name" value="FMRFAMIDE RECEPTOR-RELATED"/>
    <property type="match status" value="1"/>
</dbReference>
<dbReference type="GO" id="GO:0004930">
    <property type="term" value="F:G protein-coupled receptor activity"/>
    <property type="evidence" value="ECO:0007669"/>
    <property type="project" value="InterPro"/>
</dbReference>
<keyword evidence="3 5" id="KW-1133">Transmembrane helix</keyword>
<dbReference type="Pfam" id="PF00001">
    <property type="entry name" value="7tm_1"/>
    <property type="match status" value="1"/>
</dbReference>
<dbReference type="PROSITE" id="PS50262">
    <property type="entry name" value="G_PROTEIN_RECEP_F1_2"/>
    <property type="match status" value="1"/>
</dbReference>
<dbReference type="GO" id="GO:0016020">
    <property type="term" value="C:membrane"/>
    <property type="evidence" value="ECO:0007669"/>
    <property type="project" value="UniProtKB-SubCell"/>
</dbReference>
<gene>
    <name evidence="7" type="primary">gcr049</name>
</gene>
<keyword evidence="2 5" id="KW-0812">Transmembrane</keyword>
<evidence type="ECO:0000256" key="1">
    <source>
        <dbReference type="ARBA" id="ARBA00004370"/>
    </source>
</evidence>
<dbReference type="InterPro" id="IPR000276">
    <property type="entry name" value="GPCR_Rhodpsn"/>
</dbReference>
<dbReference type="SUPFAM" id="SSF81321">
    <property type="entry name" value="Family A G protein-coupled receptor-like"/>
    <property type="match status" value="1"/>
</dbReference>
<dbReference type="PANTHER" id="PTHR46641:SF2">
    <property type="entry name" value="FMRFAMIDE RECEPTOR"/>
    <property type="match status" value="1"/>
</dbReference>
<reference evidence="7" key="1">
    <citation type="journal article" date="2016" name="PLoS Biol.">
        <title>GPCRs Direct Germline Development and Somatic Gonad Function in Planarians.</title>
        <authorList>
            <person name="Saberi A."/>
            <person name="Jamal A."/>
            <person name="Beets I."/>
            <person name="Schoofs L."/>
            <person name="Newmark P.A."/>
        </authorList>
    </citation>
    <scope>NUCLEOTIDE SEQUENCE</scope>
</reference>
<sequence>MQFFQVVTNCSTNSGNFSASANIEKIYQIISITLLSINSFANCFALHIFSKFLWHMPILMNQILARFSFIELIFQMTLLLFYLVEYMKIDEYIISSRFVNPGIMDALFRCIYLFSVGFLIARNSWIILLAFHRFECICYPLRTKRYVTSANINFYFFGIVSFAILIAFPRMFEQTYTYCLQTGDVVNVSEALSNVYQYRIVYLNVFVFLIQIGIPLLSVNILSILMLRKIRQSLTFRRTSAAPNQKKKSFAADKLVVALCITFFTFEMPSFFSKLFHNSHIISNDKIIYHLTFIANISIYIDSSMNLLIYLVSNRIFRGAVLQQISKVSHKKTVSTTKYLTIAKKEEKQFISPLSENNIQMKTNDILVTEIDME</sequence>
<feature type="transmembrane region" description="Helical" evidence="5">
    <location>
        <begin position="255"/>
        <end position="275"/>
    </location>
</feature>
<evidence type="ECO:0000259" key="6">
    <source>
        <dbReference type="PROSITE" id="PS50262"/>
    </source>
</evidence>
<dbReference type="Gene3D" id="1.20.1070.10">
    <property type="entry name" value="Rhodopsin 7-helix transmembrane proteins"/>
    <property type="match status" value="1"/>
</dbReference>
<evidence type="ECO:0000256" key="2">
    <source>
        <dbReference type="ARBA" id="ARBA00022692"/>
    </source>
</evidence>
<dbReference type="EMBL" id="KX018863">
    <property type="protein sequence ID" value="ANO39024.1"/>
    <property type="molecule type" value="mRNA"/>
</dbReference>
<keyword evidence="4 5" id="KW-0472">Membrane</keyword>